<dbReference type="AlphaFoldDB" id="A0A176VPY6"/>
<sequence length="158" mass="17513">MEKVTKRVVEDIVGEAVAPQKVVSPRTSTGTVILETGKDPSAEEIQSQDAGKGGNNFRSSSERTAVVGDRGEVQGTLKRLAKEVKKRRYLEKTCEGLREDIEVAIYATVDLRNTLEASWTAYNAESQRIDELTATLKRKDYEHEAELARDEGSGRVRS</sequence>
<gene>
    <name evidence="2" type="ORF">AXG93_2717s1000</name>
</gene>
<evidence type="ECO:0000313" key="3">
    <source>
        <dbReference type="Proteomes" id="UP000077202"/>
    </source>
</evidence>
<organism evidence="2 3">
    <name type="scientific">Marchantia polymorpha subsp. ruderalis</name>
    <dbReference type="NCBI Taxonomy" id="1480154"/>
    <lineage>
        <taxon>Eukaryota</taxon>
        <taxon>Viridiplantae</taxon>
        <taxon>Streptophyta</taxon>
        <taxon>Embryophyta</taxon>
        <taxon>Marchantiophyta</taxon>
        <taxon>Marchantiopsida</taxon>
        <taxon>Marchantiidae</taxon>
        <taxon>Marchantiales</taxon>
        <taxon>Marchantiaceae</taxon>
        <taxon>Marchantia</taxon>
    </lineage>
</organism>
<evidence type="ECO:0000313" key="2">
    <source>
        <dbReference type="EMBL" id="OAE22970.1"/>
    </source>
</evidence>
<name>A0A176VPY6_MARPO</name>
<protein>
    <submittedName>
        <fullName evidence="2">Uncharacterized protein</fullName>
    </submittedName>
</protein>
<comment type="caution">
    <text evidence="2">The sequence shown here is derived from an EMBL/GenBank/DDBJ whole genome shotgun (WGS) entry which is preliminary data.</text>
</comment>
<evidence type="ECO:0000256" key="1">
    <source>
        <dbReference type="SAM" id="MobiDB-lite"/>
    </source>
</evidence>
<feature type="region of interest" description="Disordered" evidence="1">
    <location>
        <begin position="24"/>
        <end position="70"/>
    </location>
</feature>
<accession>A0A176VPY6</accession>
<dbReference type="Proteomes" id="UP000077202">
    <property type="component" value="Unassembled WGS sequence"/>
</dbReference>
<keyword evidence="3" id="KW-1185">Reference proteome</keyword>
<reference evidence="2" key="1">
    <citation type="submission" date="2016-03" db="EMBL/GenBank/DDBJ databases">
        <title>Mechanisms controlling the formation of the plant cell surface in tip-growing cells are functionally conserved among land plants.</title>
        <authorList>
            <person name="Honkanen S."/>
            <person name="Jones V.A."/>
            <person name="Morieri G."/>
            <person name="Champion C."/>
            <person name="Hetherington A.J."/>
            <person name="Kelly S."/>
            <person name="Saint-Marcoux D."/>
            <person name="Proust H."/>
            <person name="Prescott H."/>
            <person name="Dolan L."/>
        </authorList>
    </citation>
    <scope>NUCLEOTIDE SEQUENCE [LARGE SCALE GENOMIC DNA]</scope>
    <source>
        <tissue evidence="2">Whole gametophyte</tissue>
    </source>
</reference>
<proteinExistence type="predicted"/>
<dbReference type="EMBL" id="LVLJ01002982">
    <property type="protein sequence ID" value="OAE22970.1"/>
    <property type="molecule type" value="Genomic_DNA"/>
</dbReference>